<evidence type="ECO:0000256" key="3">
    <source>
        <dbReference type="ARBA" id="ARBA00022692"/>
    </source>
</evidence>
<dbReference type="STRING" id="484019.THA_434"/>
<keyword evidence="6" id="KW-0175">Coiled coil</keyword>
<dbReference type="GO" id="GO:0015562">
    <property type="term" value="F:efflux transmembrane transporter activity"/>
    <property type="evidence" value="ECO:0007669"/>
    <property type="project" value="InterPro"/>
</dbReference>
<dbReference type="InterPro" id="IPR051906">
    <property type="entry name" value="TolC-like"/>
</dbReference>
<name>B7IFR3_THEAB</name>
<keyword evidence="2" id="KW-1134">Transmembrane beta strand</keyword>
<evidence type="ECO:0000313" key="8">
    <source>
        <dbReference type="Proteomes" id="UP000002453"/>
    </source>
</evidence>
<gene>
    <name evidence="7" type="ordered locus">THA_434</name>
</gene>
<keyword evidence="5" id="KW-0998">Cell outer membrane</keyword>
<dbReference type="Proteomes" id="UP000002453">
    <property type="component" value="Chromosome"/>
</dbReference>
<dbReference type="PANTHER" id="PTHR30026:SF20">
    <property type="entry name" value="OUTER MEMBRANE PROTEIN TOLC"/>
    <property type="match status" value="1"/>
</dbReference>
<evidence type="ECO:0000256" key="2">
    <source>
        <dbReference type="ARBA" id="ARBA00022452"/>
    </source>
</evidence>
<dbReference type="KEGG" id="taf:THA_434"/>
<evidence type="ECO:0000313" key="7">
    <source>
        <dbReference type="EMBL" id="ACJ74927.1"/>
    </source>
</evidence>
<accession>B7IFR3</accession>
<evidence type="ECO:0000256" key="4">
    <source>
        <dbReference type="ARBA" id="ARBA00023136"/>
    </source>
</evidence>
<reference evidence="7 8" key="1">
    <citation type="journal article" date="2009" name="J. Bacteriol.">
        <title>The genome of Thermosipho africanus TCF52B: lateral genetic connections to the Firmicutes and Archaea.</title>
        <authorList>
            <person name="Nesboe C.L."/>
            <person name="Bapteste E."/>
            <person name="Curtis B."/>
            <person name="Dahle H."/>
            <person name="Lopez P."/>
            <person name="Macleod D."/>
            <person name="Dlutek M."/>
            <person name="Bowman S."/>
            <person name="Zhaxybayeva O."/>
            <person name="Birkeland N.-K."/>
            <person name="Doolittle W.F."/>
        </authorList>
    </citation>
    <scope>NUCLEOTIDE SEQUENCE [LARGE SCALE GENOMIC DNA]</scope>
    <source>
        <strain evidence="7 8">TCF52B</strain>
    </source>
</reference>
<dbReference type="GO" id="GO:0015288">
    <property type="term" value="F:porin activity"/>
    <property type="evidence" value="ECO:0007669"/>
    <property type="project" value="TreeGrafter"/>
</dbReference>
<dbReference type="EMBL" id="CP001185">
    <property type="protein sequence ID" value="ACJ74927.1"/>
    <property type="molecule type" value="Genomic_DNA"/>
</dbReference>
<evidence type="ECO:0008006" key="9">
    <source>
        <dbReference type="Google" id="ProtNLM"/>
    </source>
</evidence>
<dbReference type="PANTHER" id="PTHR30026">
    <property type="entry name" value="OUTER MEMBRANE PROTEIN TOLC"/>
    <property type="match status" value="1"/>
</dbReference>
<organism evidence="7 8">
    <name type="scientific">Thermosipho africanus (strain TCF52B)</name>
    <dbReference type="NCBI Taxonomy" id="484019"/>
    <lineage>
        <taxon>Bacteria</taxon>
        <taxon>Thermotogati</taxon>
        <taxon>Thermotogota</taxon>
        <taxon>Thermotogae</taxon>
        <taxon>Thermotogales</taxon>
        <taxon>Fervidobacteriaceae</taxon>
        <taxon>Thermosipho</taxon>
    </lineage>
</organism>
<evidence type="ECO:0000256" key="6">
    <source>
        <dbReference type="SAM" id="Coils"/>
    </source>
</evidence>
<keyword evidence="4" id="KW-0472">Membrane</keyword>
<keyword evidence="3" id="KW-0812">Transmembrane</keyword>
<dbReference type="SUPFAM" id="SSF56954">
    <property type="entry name" value="Outer membrane efflux proteins (OEP)"/>
    <property type="match status" value="1"/>
</dbReference>
<dbReference type="Gene3D" id="1.20.1600.10">
    <property type="entry name" value="Outer membrane efflux proteins (OEP)"/>
    <property type="match status" value="2"/>
</dbReference>
<dbReference type="RefSeq" id="WP_012579578.1">
    <property type="nucleotide sequence ID" value="NC_011653.1"/>
</dbReference>
<comment type="subcellular location">
    <subcellularLocation>
        <location evidence="1">Cell outer membrane</location>
    </subcellularLocation>
</comment>
<evidence type="ECO:0000256" key="1">
    <source>
        <dbReference type="ARBA" id="ARBA00004442"/>
    </source>
</evidence>
<dbReference type="HOGENOM" id="CLU_616664_0_0_0"/>
<dbReference type="AlphaFoldDB" id="B7IFR3"/>
<proteinExistence type="predicted"/>
<evidence type="ECO:0000256" key="5">
    <source>
        <dbReference type="ARBA" id="ARBA00023237"/>
    </source>
</evidence>
<dbReference type="eggNOG" id="COG1538">
    <property type="taxonomic scope" value="Bacteria"/>
</dbReference>
<dbReference type="GO" id="GO:0009279">
    <property type="term" value="C:cell outer membrane"/>
    <property type="evidence" value="ECO:0007669"/>
    <property type="project" value="UniProtKB-SubCell"/>
</dbReference>
<keyword evidence="8" id="KW-1185">Reference proteome</keyword>
<feature type="coiled-coil region" evidence="6">
    <location>
        <begin position="333"/>
        <end position="367"/>
    </location>
</feature>
<dbReference type="GO" id="GO:1990281">
    <property type="term" value="C:efflux pump complex"/>
    <property type="evidence" value="ECO:0007669"/>
    <property type="project" value="TreeGrafter"/>
</dbReference>
<protein>
    <recommendedName>
        <fullName evidence="9">Outer membrane protein TolC</fullName>
    </recommendedName>
</protein>
<feature type="coiled-coil region" evidence="6">
    <location>
        <begin position="222"/>
        <end position="280"/>
    </location>
</feature>
<sequence>MKKIILIFIFVFSSLIFSNMQEEIRNYVENSPEYLQALKNYINSSYEKGYSLSFGTNLNKVSFDYDFDSYQLSVPVTFKFSDDFSVSANFSANKDVLTFPVEIDFNVFNFDINLSGNFRFVNDEFKDSYGISISKNLFDNSDEEDLEEKISLLNAKWNLLNVKNQKVIEYLNNAYYSLYYSKMYEIYSKLYQLKKEEFKKVEEKYSKGIISQIEYLNEKKSLLMLQKNLKSYESKKSEYEKYSGFPLSIFEVNLPQKDFGKRLDLKALEIQKQLNELKKERLYQLYVPNINLGFSIDYDYKEGSSDKEFKPKVYLSFTLDLFGNKKLEKENILIDYEIASKNLQEKIDMLENQYEQFFYELENSNNDYEIALIEKKIKEINLEKVKEKFEKGLVTENEYKISEYEYLIEEYNLENVEFSIFIKKLNIYSFLGYDLLSLIEEVLE</sequence>